<reference evidence="8 9" key="1">
    <citation type="journal article" date="2012" name="Genome Biol.">
        <title>The genome of the polar eukaryotic microalga coccomyxa subellipsoidea reveals traits of cold adaptation.</title>
        <authorList>
            <person name="Blanc G."/>
            <person name="Agarkova I."/>
            <person name="Grimwood J."/>
            <person name="Kuo A."/>
            <person name="Brueggeman A."/>
            <person name="Dunigan D."/>
            <person name="Gurnon J."/>
            <person name="Ladunga I."/>
            <person name="Lindquist E."/>
            <person name="Lucas S."/>
            <person name="Pangilinan J."/>
            <person name="Proschold T."/>
            <person name="Salamov A."/>
            <person name="Schmutz J."/>
            <person name="Weeks D."/>
            <person name="Yamada T."/>
            <person name="Claverie J.M."/>
            <person name="Grigoriev I."/>
            <person name="Van Etten J."/>
            <person name="Lomsadze A."/>
            <person name="Borodovsky M."/>
        </authorList>
    </citation>
    <scope>NUCLEOTIDE SEQUENCE [LARGE SCALE GENOMIC DNA]</scope>
    <source>
        <strain evidence="8 9">C-169</strain>
    </source>
</reference>
<dbReference type="Pfam" id="PF12638">
    <property type="entry name" value="Staygreen"/>
    <property type="match status" value="1"/>
</dbReference>
<name>I0Z4J9_COCSC</name>
<dbReference type="eggNOG" id="ENOG502S3TG">
    <property type="taxonomic scope" value="Eukaryota"/>
</dbReference>
<keyword evidence="3" id="KW-0150">Chloroplast</keyword>
<sequence>MEVSVGILAPLPEDVTAQLLGPPVFDPRKLSTTFLPGSTESGPLPPAPRRYTLTHNDLTGQLRLSIGSAYNRAQVSGWYTRLIRDEVLAEWIFDGEGQASLHVHCHVSGEERWLAPPALRNYIFQREMPLVLDTVLHADRVLLSQLPCFQNAAVVVHLTSHIKELHMSMQWGRLSQRATWPSNPLPLGWGLAGTPTRPPAAAAVPLADAAEMPPPPLDGLESRAADDALILMPDAGVDVRLIDASGNGLAVLAEASAEEAAALALRASAVDPQSQAVGLETAGGEVLGVYREGPGEDRLIVSQGPSDDEAQWPDRAGIKWPQPSSAAV</sequence>
<evidence type="ECO:0000259" key="7">
    <source>
        <dbReference type="Pfam" id="PF12638"/>
    </source>
</evidence>
<gene>
    <name evidence="8" type="ORF">COCSUDRAFT_61770</name>
</gene>
<comment type="caution">
    <text evidence="8">The sequence shown here is derived from an EMBL/GenBank/DDBJ whole genome shotgun (WGS) entry which is preliminary data.</text>
</comment>
<dbReference type="PANTHER" id="PTHR31750">
    <property type="entry name" value="PROTEIN STAY-GREEN 1, CHLOROPLASTIC-RELATED"/>
    <property type="match status" value="1"/>
</dbReference>
<evidence type="ECO:0000256" key="2">
    <source>
        <dbReference type="ARBA" id="ARBA00009234"/>
    </source>
</evidence>
<evidence type="ECO:0000256" key="3">
    <source>
        <dbReference type="ARBA" id="ARBA00022528"/>
    </source>
</evidence>
<comment type="similarity">
    <text evidence="2">Belongs to the staygreen family.</text>
</comment>
<dbReference type="OrthoDB" id="1931912at2759"/>
<dbReference type="RefSeq" id="XP_005650112.1">
    <property type="nucleotide sequence ID" value="XM_005650055.1"/>
</dbReference>
<keyword evidence="9" id="KW-1185">Reference proteome</keyword>
<comment type="subcellular location">
    <subcellularLocation>
        <location evidence="1">Plastid</location>
        <location evidence="1">Chloroplast</location>
    </subcellularLocation>
</comment>
<evidence type="ECO:0000313" key="9">
    <source>
        <dbReference type="Proteomes" id="UP000007264"/>
    </source>
</evidence>
<evidence type="ECO:0000256" key="5">
    <source>
        <dbReference type="ARBA" id="ARBA00022946"/>
    </source>
</evidence>
<organism evidence="8 9">
    <name type="scientific">Coccomyxa subellipsoidea (strain C-169)</name>
    <name type="common">Green microalga</name>
    <dbReference type="NCBI Taxonomy" id="574566"/>
    <lineage>
        <taxon>Eukaryota</taxon>
        <taxon>Viridiplantae</taxon>
        <taxon>Chlorophyta</taxon>
        <taxon>core chlorophytes</taxon>
        <taxon>Trebouxiophyceae</taxon>
        <taxon>Trebouxiophyceae incertae sedis</taxon>
        <taxon>Coccomyxaceae</taxon>
        <taxon>Coccomyxa</taxon>
        <taxon>Coccomyxa subellipsoidea</taxon>
    </lineage>
</organism>
<evidence type="ECO:0000256" key="4">
    <source>
        <dbReference type="ARBA" id="ARBA00022640"/>
    </source>
</evidence>
<evidence type="ECO:0000256" key="6">
    <source>
        <dbReference type="SAM" id="MobiDB-lite"/>
    </source>
</evidence>
<dbReference type="GeneID" id="17043570"/>
<dbReference type="PANTHER" id="PTHR31750:SF4">
    <property type="entry name" value="LP06106P"/>
    <property type="match status" value="1"/>
</dbReference>
<dbReference type="InterPro" id="IPR024438">
    <property type="entry name" value="Staygreen"/>
</dbReference>
<dbReference type="KEGG" id="csl:COCSUDRAFT_61770"/>
<keyword evidence="4" id="KW-0934">Plastid</keyword>
<dbReference type="GO" id="GO:0009507">
    <property type="term" value="C:chloroplast"/>
    <property type="evidence" value="ECO:0007669"/>
    <property type="project" value="UniProtKB-SubCell"/>
</dbReference>
<dbReference type="AlphaFoldDB" id="I0Z4J9"/>
<evidence type="ECO:0000256" key="1">
    <source>
        <dbReference type="ARBA" id="ARBA00004229"/>
    </source>
</evidence>
<protein>
    <recommendedName>
        <fullName evidence="7">Staygreen protein domain-containing protein</fullName>
    </recommendedName>
</protein>
<accession>I0Z4J9</accession>
<keyword evidence="5" id="KW-0809">Transit peptide</keyword>
<dbReference type="EMBL" id="AGSI01000004">
    <property type="protein sequence ID" value="EIE25568.1"/>
    <property type="molecule type" value="Genomic_DNA"/>
</dbReference>
<feature type="region of interest" description="Disordered" evidence="6">
    <location>
        <begin position="297"/>
        <end position="328"/>
    </location>
</feature>
<evidence type="ECO:0000313" key="8">
    <source>
        <dbReference type="EMBL" id="EIE25568.1"/>
    </source>
</evidence>
<dbReference type="STRING" id="574566.I0Z4J9"/>
<proteinExistence type="inferred from homology"/>
<dbReference type="Proteomes" id="UP000007264">
    <property type="component" value="Unassembled WGS sequence"/>
</dbReference>
<feature type="domain" description="Staygreen protein" evidence="7">
    <location>
        <begin position="25"/>
        <end position="176"/>
    </location>
</feature>